<keyword evidence="2 5" id="KW-0663">Pyridoxal phosphate</keyword>
<keyword evidence="3 5" id="KW-0456">Lyase</keyword>
<dbReference type="InterPro" id="IPR050477">
    <property type="entry name" value="GrpII_AminoAcid_Decarb"/>
</dbReference>
<dbReference type="PANTHER" id="PTHR42735:SF9">
    <property type="entry name" value="SPHINGOSINE-1-PHOSPHATE LYASE"/>
    <property type="match status" value="1"/>
</dbReference>
<dbReference type="Gene3D" id="3.40.640.10">
    <property type="entry name" value="Type I PLP-dependent aspartate aminotransferase-like (Major domain)"/>
    <property type="match status" value="1"/>
</dbReference>
<dbReference type="Gene3D" id="3.90.1150.10">
    <property type="entry name" value="Aspartate Aminotransferase, domain 1"/>
    <property type="match status" value="1"/>
</dbReference>
<comment type="caution">
    <text evidence="6">The sequence shown here is derived from an EMBL/GenBank/DDBJ whole genome shotgun (WGS) entry which is preliminary data.</text>
</comment>
<proteinExistence type="inferred from homology"/>
<evidence type="ECO:0000256" key="3">
    <source>
        <dbReference type="ARBA" id="ARBA00023239"/>
    </source>
</evidence>
<dbReference type="InterPro" id="IPR015421">
    <property type="entry name" value="PyrdxlP-dep_Trfase_major"/>
</dbReference>
<dbReference type="Proteomes" id="UP000626210">
    <property type="component" value="Unassembled WGS sequence"/>
</dbReference>
<comment type="similarity">
    <text evidence="4">Belongs to the group II decarboxylase family. Sphingosine-1-phosphate lyase subfamily.</text>
</comment>
<evidence type="ECO:0000313" key="7">
    <source>
        <dbReference type="Proteomes" id="UP000626210"/>
    </source>
</evidence>
<organism evidence="6 7">
    <name type="scientific">Pseudorhodoferax aquiterrae</name>
    <dbReference type="NCBI Taxonomy" id="747304"/>
    <lineage>
        <taxon>Bacteria</taxon>
        <taxon>Pseudomonadati</taxon>
        <taxon>Pseudomonadota</taxon>
        <taxon>Betaproteobacteria</taxon>
        <taxon>Burkholderiales</taxon>
        <taxon>Comamonadaceae</taxon>
    </lineage>
</organism>
<accession>A0ABQ3FZ62</accession>
<reference evidence="7" key="1">
    <citation type="journal article" date="2019" name="Int. J. Syst. Evol. Microbiol.">
        <title>The Global Catalogue of Microorganisms (GCM) 10K type strain sequencing project: providing services to taxonomists for standard genome sequencing and annotation.</title>
        <authorList>
            <consortium name="The Broad Institute Genomics Platform"/>
            <consortium name="The Broad Institute Genome Sequencing Center for Infectious Disease"/>
            <person name="Wu L."/>
            <person name="Ma J."/>
        </authorList>
    </citation>
    <scope>NUCLEOTIDE SEQUENCE [LARGE SCALE GENOMIC DNA]</scope>
    <source>
        <strain evidence="7">KCTC 23314</strain>
    </source>
</reference>
<dbReference type="EMBL" id="BMYK01000004">
    <property type="protein sequence ID" value="GHC77093.1"/>
    <property type="molecule type" value="Genomic_DNA"/>
</dbReference>
<evidence type="ECO:0000256" key="1">
    <source>
        <dbReference type="ARBA" id="ARBA00001933"/>
    </source>
</evidence>
<keyword evidence="6" id="KW-0808">Transferase</keyword>
<keyword evidence="7" id="KW-1185">Reference proteome</keyword>
<sequence length="414" mass="44492">MSDIELPQQGIAWDQLEQELLDAGRGDVDWRGGRVPMFIHYAGEDALQVAKKAYAMYFSENGLGPRAFGSLARFEREVVAMGLSLLHGGPGARGAMTTGGTESIFLAVKCARDRARAQGRTGPLSIVLPLSAHPAFDKAAHFMELQVARVPLGQGFLADPAAMEAAVTPQTILLVGSAPAFPHGVVDPIAELAAVAQRRGLWMHVDACVGGYFIPFARQLGARVPDFDFAVPGVTSISADLHKYGYTAKGASTLFFAHEEDFARMGWHFDGWPRGQYFTHSLVGTRAGGAIAAAWAVLRFLGRDGYLRITQRVLATRARLQQGAAALGLPTLGDPQLSILAYGSPERDMAAVGQGMTDRGWTMGYVRAPDGLHHMLNLTHEPVAELYLAHLAEVLRDPATRRTGPGGQGVQAHY</sequence>
<dbReference type="SUPFAM" id="SSF53383">
    <property type="entry name" value="PLP-dependent transferases"/>
    <property type="match status" value="1"/>
</dbReference>
<dbReference type="InterPro" id="IPR002129">
    <property type="entry name" value="PyrdxlP-dep_de-COase"/>
</dbReference>
<protein>
    <submittedName>
        <fullName evidence="6">Aspartate aminotransferase family protein</fullName>
    </submittedName>
</protein>
<dbReference type="RefSeq" id="WP_189686474.1">
    <property type="nucleotide sequence ID" value="NZ_BMYK01000004.1"/>
</dbReference>
<dbReference type="Pfam" id="PF00282">
    <property type="entry name" value="Pyridoxal_deC"/>
    <property type="match status" value="1"/>
</dbReference>
<keyword evidence="6" id="KW-0032">Aminotransferase</keyword>
<dbReference type="InterPro" id="IPR015422">
    <property type="entry name" value="PyrdxlP-dep_Trfase_small"/>
</dbReference>
<dbReference type="InterPro" id="IPR015424">
    <property type="entry name" value="PyrdxlP-dep_Trfase"/>
</dbReference>
<evidence type="ECO:0000256" key="4">
    <source>
        <dbReference type="ARBA" id="ARBA00038302"/>
    </source>
</evidence>
<evidence type="ECO:0000256" key="2">
    <source>
        <dbReference type="ARBA" id="ARBA00022898"/>
    </source>
</evidence>
<dbReference type="GO" id="GO:0008483">
    <property type="term" value="F:transaminase activity"/>
    <property type="evidence" value="ECO:0007669"/>
    <property type="project" value="UniProtKB-KW"/>
</dbReference>
<dbReference type="PANTHER" id="PTHR42735">
    <property type="match status" value="1"/>
</dbReference>
<gene>
    <name evidence="6" type="ORF">GCM10007320_16370</name>
</gene>
<comment type="cofactor">
    <cofactor evidence="1 5">
        <name>pyridoxal 5'-phosphate</name>
        <dbReference type="ChEBI" id="CHEBI:597326"/>
    </cofactor>
</comment>
<evidence type="ECO:0000313" key="6">
    <source>
        <dbReference type="EMBL" id="GHC77093.1"/>
    </source>
</evidence>
<name>A0ABQ3FZ62_9BURK</name>
<evidence type="ECO:0000256" key="5">
    <source>
        <dbReference type="RuleBase" id="RU000382"/>
    </source>
</evidence>